<evidence type="ECO:0000256" key="1">
    <source>
        <dbReference type="SAM" id="MobiDB-lite"/>
    </source>
</evidence>
<keyword evidence="3" id="KW-1185">Reference proteome</keyword>
<evidence type="ECO:0000313" key="3">
    <source>
        <dbReference type="Proteomes" id="UP000188268"/>
    </source>
</evidence>
<evidence type="ECO:0000313" key="2">
    <source>
        <dbReference type="EMBL" id="OMO83772.1"/>
    </source>
</evidence>
<protein>
    <submittedName>
        <fullName evidence="2">Uncharacterized protein</fullName>
    </submittedName>
</protein>
<dbReference type="Gramene" id="OMO83772">
    <property type="protein sequence ID" value="OMO83772"/>
    <property type="gene ID" value="CCACVL1_11200"/>
</dbReference>
<name>A0A1R3IMH5_COCAP</name>
<dbReference type="EMBL" id="AWWV01009834">
    <property type="protein sequence ID" value="OMO83772.1"/>
    <property type="molecule type" value="Genomic_DNA"/>
</dbReference>
<proteinExistence type="predicted"/>
<gene>
    <name evidence="2" type="ORF">CCACVL1_11200</name>
</gene>
<feature type="compositionally biased region" description="Basic and acidic residues" evidence="1">
    <location>
        <begin position="8"/>
        <end position="22"/>
    </location>
</feature>
<reference evidence="2 3" key="1">
    <citation type="submission" date="2013-09" db="EMBL/GenBank/DDBJ databases">
        <title>Corchorus capsularis genome sequencing.</title>
        <authorList>
            <person name="Alam M."/>
            <person name="Haque M.S."/>
            <person name="Islam M.S."/>
            <person name="Emdad E.M."/>
            <person name="Islam M.M."/>
            <person name="Ahmed B."/>
            <person name="Halim A."/>
            <person name="Hossen Q.M.M."/>
            <person name="Hossain M.Z."/>
            <person name="Ahmed R."/>
            <person name="Khan M.M."/>
            <person name="Islam R."/>
            <person name="Rashid M.M."/>
            <person name="Khan S.A."/>
            <person name="Rahman M.S."/>
            <person name="Alam M."/>
        </authorList>
    </citation>
    <scope>NUCLEOTIDE SEQUENCE [LARGE SCALE GENOMIC DNA]</scope>
    <source>
        <strain evidence="3">cv. CVL-1</strain>
        <tissue evidence="2">Whole seedling</tissue>
    </source>
</reference>
<dbReference type="Proteomes" id="UP000188268">
    <property type="component" value="Unassembled WGS sequence"/>
</dbReference>
<organism evidence="2 3">
    <name type="scientific">Corchorus capsularis</name>
    <name type="common">Jute</name>
    <dbReference type="NCBI Taxonomy" id="210143"/>
    <lineage>
        <taxon>Eukaryota</taxon>
        <taxon>Viridiplantae</taxon>
        <taxon>Streptophyta</taxon>
        <taxon>Embryophyta</taxon>
        <taxon>Tracheophyta</taxon>
        <taxon>Spermatophyta</taxon>
        <taxon>Magnoliopsida</taxon>
        <taxon>eudicotyledons</taxon>
        <taxon>Gunneridae</taxon>
        <taxon>Pentapetalae</taxon>
        <taxon>rosids</taxon>
        <taxon>malvids</taxon>
        <taxon>Malvales</taxon>
        <taxon>Malvaceae</taxon>
        <taxon>Grewioideae</taxon>
        <taxon>Apeibeae</taxon>
        <taxon>Corchorus</taxon>
    </lineage>
</organism>
<feature type="region of interest" description="Disordered" evidence="1">
    <location>
        <begin position="1"/>
        <end position="75"/>
    </location>
</feature>
<comment type="caution">
    <text evidence="2">The sequence shown here is derived from an EMBL/GenBank/DDBJ whole genome shotgun (WGS) entry which is preliminary data.</text>
</comment>
<dbReference type="AlphaFoldDB" id="A0A1R3IMH5"/>
<accession>A0A1R3IMH5</accession>
<sequence>MQRRRRLSQKEWSQRSSEEDGKQQIARVVPKKNIAESAQESGDGKQQIGEVVPKKNVAESAEEAETKVAPIKKDP</sequence>